<evidence type="ECO:0000259" key="1">
    <source>
        <dbReference type="Pfam" id="PF06985"/>
    </source>
</evidence>
<reference evidence="2 3" key="1">
    <citation type="journal article" date="2020" name="ISME J.">
        <title>Uncovering the hidden diversity of litter-decomposition mechanisms in mushroom-forming fungi.</title>
        <authorList>
            <person name="Floudas D."/>
            <person name="Bentzer J."/>
            <person name="Ahren D."/>
            <person name="Johansson T."/>
            <person name="Persson P."/>
            <person name="Tunlid A."/>
        </authorList>
    </citation>
    <scope>NUCLEOTIDE SEQUENCE [LARGE SCALE GENOMIC DNA]</scope>
    <source>
        <strain evidence="2 3">CBS 291.85</strain>
    </source>
</reference>
<evidence type="ECO:0000313" key="2">
    <source>
        <dbReference type="EMBL" id="KAF5344919.1"/>
    </source>
</evidence>
<feature type="domain" description="Heterokaryon incompatibility" evidence="1">
    <location>
        <begin position="21"/>
        <end position="111"/>
    </location>
</feature>
<comment type="caution">
    <text evidence="2">The sequence shown here is derived from an EMBL/GenBank/DDBJ whole genome shotgun (WGS) entry which is preliminary data.</text>
</comment>
<proteinExistence type="predicted"/>
<dbReference type="PANTHER" id="PTHR10622">
    <property type="entry name" value="HET DOMAIN-CONTAINING PROTEIN"/>
    <property type="match status" value="1"/>
</dbReference>
<name>A0A8H5CPB0_9AGAR</name>
<dbReference type="InterPro" id="IPR010730">
    <property type="entry name" value="HET"/>
</dbReference>
<dbReference type="Proteomes" id="UP000559256">
    <property type="component" value="Unassembled WGS sequence"/>
</dbReference>
<accession>A0A8H5CPB0</accession>
<protein>
    <recommendedName>
        <fullName evidence="1">Heterokaryon incompatibility domain-containing protein</fullName>
    </recommendedName>
</protein>
<dbReference type="OrthoDB" id="2727312at2759"/>
<evidence type="ECO:0000313" key="3">
    <source>
        <dbReference type="Proteomes" id="UP000559256"/>
    </source>
</evidence>
<keyword evidence="3" id="KW-1185">Reference proteome</keyword>
<sequence>MRLLNTETFQLQEYYTDIPAYAILSHTWDKEEVTFRDMQNLEVAKKKAGFAKIRGACAHARKYAFEWIWIDSCCINKESSAELSEAINSMYEYYRDSQVCYAYLSDASSAEDPRDTKSGFRSSRWFKRGWTLQELLAPRYVVFLGQDWEEIGTRWSLKDAISVLTRIPSRVFEDGRLESYSIAQRMSWAALRETTRPEDKAYCLMGIFGVNMPPLYGEGSEKAFTRLQHEIIKVSDDRSIFAWIAPVGEKGPRGLFARSPFEFRMSEKFRPLKRILLTTTPLTFSRTMVYTYTYLSRKLLLAIWTAGGRCLLQHSIVGLKTATISPSICRTSMDGDMFAIGQMSW</sequence>
<dbReference type="PANTHER" id="PTHR10622:SF10">
    <property type="entry name" value="HET DOMAIN-CONTAINING PROTEIN"/>
    <property type="match status" value="1"/>
</dbReference>
<organism evidence="2 3">
    <name type="scientific">Tetrapyrgos nigripes</name>
    <dbReference type="NCBI Taxonomy" id="182062"/>
    <lineage>
        <taxon>Eukaryota</taxon>
        <taxon>Fungi</taxon>
        <taxon>Dikarya</taxon>
        <taxon>Basidiomycota</taxon>
        <taxon>Agaricomycotina</taxon>
        <taxon>Agaricomycetes</taxon>
        <taxon>Agaricomycetidae</taxon>
        <taxon>Agaricales</taxon>
        <taxon>Marasmiineae</taxon>
        <taxon>Marasmiaceae</taxon>
        <taxon>Tetrapyrgos</taxon>
    </lineage>
</organism>
<dbReference type="EMBL" id="JAACJM010000117">
    <property type="protein sequence ID" value="KAF5344919.1"/>
    <property type="molecule type" value="Genomic_DNA"/>
</dbReference>
<dbReference type="AlphaFoldDB" id="A0A8H5CPB0"/>
<gene>
    <name evidence="2" type="ORF">D9758_011580</name>
</gene>
<dbReference type="Pfam" id="PF06985">
    <property type="entry name" value="HET"/>
    <property type="match status" value="1"/>
</dbReference>